<organism evidence="3">
    <name type="scientific">marine metagenome</name>
    <dbReference type="NCBI Taxonomy" id="408172"/>
    <lineage>
        <taxon>unclassified sequences</taxon>
        <taxon>metagenomes</taxon>
        <taxon>ecological metagenomes</taxon>
    </lineage>
</organism>
<keyword evidence="2" id="KW-0067">ATP-binding</keyword>
<gene>
    <name evidence="3" type="ORF">METZ01_LOCUS332147</name>
</gene>
<dbReference type="InterPro" id="IPR001977">
    <property type="entry name" value="Depp_CoAkinase"/>
</dbReference>
<name>A0A382Q131_9ZZZZ</name>
<dbReference type="Pfam" id="PF01121">
    <property type="entry name" value="CoaE"/>
    <property type="match status" value="1"/>
</dbReference>
<dbReference type="SUPFAM" id="SSF52540">
    <property type="entry name" value="P-loop containing nucleoside triphosphate hydrolases"/>
    <property type="match status" value="1"/>
</dbReference>
<evidence type="ECO:0000313" key="3">
    <source>
        <dbReference type="EMBL" id="SVC79293.1"/>
    </source>
</evidence>
<reference evidence="3" key="1">
    <citation type="submission" date="2018-05" db="EMBL/GenBank/DDBJ databases">
        <authorList>
            <person name="Lanie J.A."/>
            <person name="Ng W.-L."/>
            <person name="Kazmierczak K.M."/>
            <person name="Andrzejewski T.M."/>
            <person name="Davidsen T.M."/>
            <person name="Wayne K.J."/>
            <person name="Tettelin H."/>
            <person name="Glass J.I."/>
            <person name="Rusch D."/>
            <person name="Podicherti R."/>
            <person name="Tsui H.-C.T."/>
            <person name="Winkler M.E."/>
        </authorList>
    </citation>
    <scope>NUCLEOTIDE SEQUENCE</scope>
</reference>
<protein>
    <recommendedName>
        <fullName evidence="4">Dephospho-CoA kinase</fullName>
    </recommendedName>
</protein>
<proteinExistence type="predicted"/>
<dbReference type="GO" id="GO:0004140">
    <property type="term" value="F:dephospho-CoA kinase activity"/>
    <property type="evidence" value="ECO:0007669"/>
    <property type="project" value="InterPro"/>
</dbReference>
<dbReference type="Gene3D" id="3.40.50.300">
    <property type="entry name" value="P-loop containing nucleotide triphosphate hydrolases"/>
    <property type="match status" value="1"/>
</dbReference>
<sequence>QDMIQAQLTEYSSNGTDVVVVEAAVLIEANWQALFDEIWVVTSEREIVIERLKERNSLTREDAIARIDSQMSQAERIEHSNVVVTNDGTTIELADNVKKIWNTRVVNK</sequence>
<accession>A0A382Q131</accession>
<dbReference type="GO" id="GO:0015937">
    <property type="term" value="P:coenzyme A biosynthetic process"/>
    <property type="evidence" value="ECO:0007669"/>
    <property type="project" value="InterPro"/>
</dbReference>
<evidence type="ECO:0008006" key="4">
    <source>
        <dbReference type="Google" id="ProtNLM"/>
    </source>
</evidence>
<dbReference type="EMBL" id="UINC01111227">
    <property type="protein sequence ID" value="SVC79293.1"/>
    <property type="molecule type" value="Genomic_DNA"/>
</dbReference>
<dbReference type="GO" id="GO:0005524">
    <property type="term" value="F:ATP binding"/>
    <property type="evidence" value="ECO:0007669"/>
    <property type="project" value="UniProtKB-KW"/>
</dbReference>
<dbReference type="AlphaFoldDB" id="A0A382Q131"/>
<dbReference type="PANTHER" id="PTHR10695:SF46">
    <property type="entry name" value="BIFUNCTIONAL COENZYME A SYNTHASE-RELATED"/>
    <property type="match status" value="1"/>
</dbReference>
<evidence type="ECO:0000256" key="1">
    <source>
        <dbReference type="ARBA" id="ARBA00022741"/>
    </source>
</evidence>
<dbReference type="CDD" id="cd02022">
    <property type="entry name" value="DPCK"/>
    <property type="match status" value="1"/>
</dbReference>
<dbReference type="PANTHER" id="PTHR10695">
    <property type="entry name" value="DEPHOSPHO-COA KINASE-RELATED"/>
    <property type="match status" value="1"/>
</dbReference>
<keyword evidence="1" id="KW-0547">Nucleotide-binding</keyword>
<evidence type="ECO:0000256" key="2">
    <source>
        <dbReference type="ARBA" id="ARBA00022840"/>
    </source>
</evidence>
<feature type="non-terminal residue" evidence="3">
    <location>
        <position position="1"/>
    </location>
</feature>
<dbReference type="InterPro" id="IPR027417">
    <property type="entry name" value="P-loop_NTPase"/>
</dbReference>
<dbReference type="PROSITE" id="PS51219">
    <property type="entry name" value="DPCK"/>
    <property type="match status" value="1"/>
</dbReference>